<reference evidence="1" key="1">
    <citation type="journal article" date="2023" name="Mol. Ecol. Resour.">
        <title>Chromosome-level genome assembly of a triploid poplar Populus alba 'Berolinensis'.</title>
        <authorList>
            <person name="Chen S."/>
            <person name="Yu Y."/>
            <person name="Wang X."/>
            <person name="Wang S."/>
            <person name="Zhang T."/>
            <person name="Zhou Y."/>
            <person name="He R."/>
            <person name="Meng N."/>
            <person name="Wang Y."/>
            <person name="Liu W."/>
            <person name="Liu Z."/>
            <person name="Liu J."/>
            <person name="Guo Q."/>
            <person name="Huang H."/>
            <person name="Sederoff R.R."/>
            <person name="Wang G."/>
            <person name="Qu G."/>
            <person name="Chen S."/>
        </authorList>
    </citation>
    <scope>NUCLEOTIDE SEQUENCE</scope>
    <source>
        <strain evidence="1">SC-2020</strain>
    </source>
</reference>
<evidence type="ECO:0000313" key="1">
    <source>
        <dbReference type="EMBL" id="KAJ7006134.1"/>
    </source>
</evidence>
<sequence length="130" mass="15158">MLSCLLICWCDGSQLLCERSGTSGVGCWWEDCYKLLPALERAEYCYRLLLLVFFFQETNCYYICFLHHVNYSYFFCRQIHWCFACPLLFPAAVFVLGRSAKDNAALRMPFLLPNLLALPPFQTIEHDTDC</sequence>
<comment type="caution">
    <text evidence="1">The sequence shown here is derived from an EMBL/GenBank/DDBJ whole genome shotgun (WGS) entry which is preliminary data.</text>
</comment>
<evidence type="ECO:0000313" key="2">
    <source>
        <dbReference type="Proteomes" id="UP001164929"/>
    </source>
</evidence>
<proteinExistence type="predicted"/>
<keyword evidence="2" id="KW-1185">Reference proteome</keyword>
<protein>
    <submittedName>
        <fullName evidence="1">Uncharacterized protein</fullName>
    </submittedName>
</protein>
<dbReference type="EMBL" id="JAQIZT010000002">
    <property type="protein sequence ID" value="KAJ7006134.1"/>
    <property type="molecule type" value="Genomic_DNA"/>
</dbReference>
<accession>A0AAD6RC15</accession>
<dbReference type="Proteomes" id="UP001164929">
    <property type="component" value="Chromosome 2"/>
</dbReference>
<dbReference type="AlphaFoldDB" id="A0AAD6RC15"/>
<name>A0AAD6RC15_9ROSI</name>
<gene>
    <name evidence="1" type="ORF">NC653_005478</name>
</gene>
<organism evidence="1 2">
    <name type="scientific">Populus alba x Populus x berolinensis</name>
    <dbReference type="NCBI Taxonomy" id="444605"/>
    <lineage>
        <taxon>Eukaryota</taxon>
        <taxon>Viridiplantae</taxon>
        <taxon>Streptophyta</taxon>
        <taxon>Embryophyta</taxon>
        <taxon>Tracheophyta</taxon>
        <taxon>Spermatophyta</taxon>
        <taxon>Magnoliopsida</taxon>
        <taxon>eudicotyledons</taxon>
        <taxon>Gunneridae</taxon>
        <taxon>Pentapetalae</taxon>
        <taxon>rosids</taxon>
        <taxon>fabids</taxon>
        <taxon>Malpighiales</taxon>
        <taxon>Salicaceae</taxon>
        <taxon>Saliceae</taxon>
        <taxon>Populus</taxon>
    </lineage>
</organism>